<dbReference type="PROSITE" id="PS00491">
    <property type="entry name" value="PROLINE_PEPTIDASE"/>
    <property type="match status" value="1"/>
</dbReference>
<dbReference type="Pfam" id="PF01321">
    <property type="entry name" value="Creatinase_N"/>
    <property type="match status" value="1"/>
</dbReference>
<dbReference type="SUPFAM" id="SSF53092">
    <property type="entry name" value="Creatinase/prolidase N-terminal domain"/>
    <property type="match status" value="1"/>
</dbReference>
<evidence type="ECO:0000256" key="6">
    <source>
        <dbReference type="RuleBase" id="RU000590"/>
    </source>
</evidence>
<keyword evidence="3 6" id="KW-0479">Metal-binding</keyword>
<accession>A0A6G1SPX4</accession>
<feature type="domain" description="Peptidase M24 C-terminal" evidence="9">
    <location>
        <begin position="570"/>
        <end position="634"/>
    </location>
</feature>
<dbReference type="InterPro" id="IPR050422">
    <property type="entry name" value="X-Pro_aminopeptidase_P"/>
</dbReference>
<evidence type="ECO:0000256" key="3">
    <source>
        <dbReference type="ARBA" id="ARBA00022723"/>
    </source>
</evidence>
<dbReference type="CDD" id="cd01085">
    <property type="entry name" value="APP"/>
    <property type="match status" value="1"/>
</dbReference>
<dbReference type="InterPro" id="IPR029149">
    <property type="entry name" value="Creatin/AminoP/Spt16_N"/>
</dbReference>
<dbReference type="FunFam" id="3.40.350.10:FF:000001">
    <property type="entry name" value="Putative xaa-Pro aminopeptidase 1"/>
    <property type="match status" value="1"/>
</dbReference>
<evidence type="ECO:0000256" key="5">
    <source>
        <dbReference type="ARBA" id="ARBA00023211"/>
    </source>
</evidence>
<dbReference type="InterPro" id="IPR001131">
    <property type="entry name" value="Peptidase_M24B_aminopep-P_CS"/>
</dbReference>
<dbReference type="Gene3D" id="3.40.350.10">
    <property type="entry name" value="Creatinase/prolidase N-terminal domain"/>
    <property type="match status" value="2"/>
</dbReference>
<dbReference type="Pfam" id="PF00557">
    <property type="entry name" value="Peptidase_M24"/>
    <property type="match status" value="1"/>
</dbReference>
<sequence length="636" mass="71124">MTSALPSGHLLEALRSLMKANRGVAGSLHAYVVPSGDAHQSEYIANCDMRRQFISKFTGSAGTAVVTLDKAALWTDGRYHLQATKQLEPTSWILMKDGLPDTPLIGDWLKDVLQSGNKVGVDPTLLSHESFKKLSKNLRTRDITLVPVEQNLVDLVWENKAYLSETDTPRPARPCNKVIKLDTDITGKDWTEKVKELREELKKKKCSGIVLTALDDIAWLLNLRGSDIDFNPVFFAYCIVTLKSTVLFIDSNKLTPEIRQSFTSADDHVELANYDEILVYIKDKLLTSDTADQAEGSIWLSAGSSEAIVSSIPKNRRFLQASPVTKAKAFKNAVEIKNMKNCHIRDGAALCEYLAWLEKTIEANPDGHEQLWEIPGADYLENCRKQQEHFMGLSFPSISGSGPNGAVIHYHPEEATKRPIGKKEMYLIDSGAQYLDGTTDVTRTVHFGQPTEKERECFTRVLKGHIQLARAVFPRLVKGNSLDTFARQYLWEQGLDYLHGTGHGVGMFLNVHEGPSSISPRGSPDDPGLDAGQILSNEPGYYEDGAFGIRIENLVVLEKAETKYNFNQRGFLKIDTITLVPIQLKMIDVNLMTDEEIEWLNNYHATCLDLVGQHLEKTGKHGVKQWLVEATKKLTR</sequence>
<protein>
    <submittedName>
        <fullName evidence="10">Xaa-Pro aminopeptidase 1</fullName>
    </submittedName>
</protein>
<gene>
    <name evidence="10" type="primary">Xpnpep1</name>
    <name evidence="10" type="ORF">g.15023</name>
</gene>
<comment type="cofactor">
    <cofactor evidence="1">
        <name>Mn(2+)</name>
        <dbReference type="ChEBI" id="CHEBI:29035"/>
    </cofactor>
</comment>
<dbReference type="SUPFAM" id="SSF55920">
    <property type="entry name" value="Creatinase/aminopeptidase"/>
    <property type="match status" value="1"/>
</dbReference>
<dbReference type="Pfam" id="PF16189">
    <property type="entry name" value="Creatinase_N_2"/>
    <property type="match status" value="1"/>
</dbReference>
<dbReference type="PANTHER" id="PTHR43763:SF6">
    <property type="entry name" value="XAA-PRO AMINOPEPTIDASE 1"/>
    <property type="match status" value="1"/>
</dbReference>
<dbReference type="InterPro" id="IPR032416">
    <property type="entry name" value="Peptidase_M24_C"/>
</dbReference>
<evidence type="ECO:0000256" key="2">
    <source>
        <dbReference type="ARBA" id="ARBA00008766"/>
    </source>
</evidence>
<dbReference type="InterPro" id="IPR033740">
    <property type="entry name" value="Pept_M24B"/>
</dbReference>
<reference evidence="10" key="1">
    <citation type="submission" date="2018-10" db="EMBL/GenBank/DDBJ databases">
        <title>Transcriptome assembly of Aceria tosichella (Wheat curl mite) Type 2.</title>
        <authorList>
            <person name="Scully E.D."/>
            <person name="Geib S.M."/>
            <person name="Palmer N.A."/>
            <person name="Gupta A.K."/>
            <person name="Sarath G."/>
            <person name="Tatineni S."/>
        </authorList>
    </citation>
    <scope>NUCLEOTIDE SEQUENCE</scope>
    <source>
        <strain evidence="10">LincolnNE</strain>
    </source>
</reference>
<dbReference type="FunFam" id="3.90.230.10:FF:000007">
    <property type="entry name" value="Xaa-Pro aminopeptidase P"/>
    <property type="match status" value="1"/>
</dbReference>
<evidence type="ECO:0000259" key="7">
    <source>
        <dbReference type="Pfam" id="PF00557"/>
    </source>
</evidence>
<keyword evidence="4" id="KW-0378">Hydrolase</keyword>
<evidence type="ECO:0000259" key="8">
    <source>
        <dbReference type="Pfam" id="PF01321"/>
    </source>
</evidence>
<dbReference type="PANTHER" id="PTHR43763">
    <property type="entry name" value="XAA-PRO AMINOPEPTIDASE 1"/>
    <property type="match status" value="1"/>
</dbReference>
<dbReference type="AlphaFoldDB" id="A0A6G1SPX4"/>
<comment type="similarity">
    <text evidence="2 6">Belongs to the peptidase M24B family.</text>
</comment>
<proteinExistence type="inferred from homology"/>
<evidence type="ECO:0000256" key="4">
    <source>
        <dbReference type="ARBA" id="ARBA00022801"/>
    </source>
</evidence>
<evidence type="ECO:0000256" key="1">
    <source>
        <dbReference type="ARBA" id="ARBA00001936"/>
    </source>
</evidence>
<name>A0A6G1SPX4_9ACAR</name>
<dbReference type="GO" id="GO:0070006">
    <property type="term" value="F:metalloaminopeptidase activity"/>
    <property type="evidence" value="ECO:0007669"/>
    <property type="project" value="InterPro"/>
</dbReference>
<keyword evidence="10" id="KW-0031">Aminopeptidase</keyword>
<dbReference type="InterPro" id="IPR000994">
    <property type="entry name" value="Pept_M24"/>
</dbReference>
<organism evidence="10">
    <name type="scientific">Aceria tosichella</name>
    <name type="common">wheat curl mite</name>
    <dbReference type="NCBI Taxonomy" id="561515"/>
    <lineage>
        <taxon>Eukaryota</taxon>
        <taxon>Metazoa</taxon>
        <taxon>Ecdysozoa</taxon>
        <taxon>Arthropoda</taxon>
        <taxon>Chelicerata</taxon>
        <taxon>Arachnida</taxon>
        <taxon>Acari</taxon>
        <taxon>Acariformes</taxon>
        <taxon>Trombidiformes</taxon>
        <taxon>Prostigmata</taxon>
        <taxon>Eupodina</taxon>
        <taxon>Eriophyoidea</taxon>
        <taxon>Eriophyidae</taxon>
        <taxon>Eriophyinae</taxon>
        <taxon>Aceriini</taxon>
        <taxon>Aceria</taxon>
    </lineage>
</organism>
<dbReference type="InterPro" id="IPR036005">
    <property type="entry name" value="Creatinase/aminopeptidase-like"/>
</dbReference>
<dbReference type="GO" id="GO:0005737">
    <property type="term" value="C:cytoplasm"/>
    <property type="evidence" value="ECO:0007669"/>
    <property type="project" value="UniProtKB-ARBA"/>
</dbReference>
<evidence type="ECO:0000259" key="9">
    <source>
        <dbReference type="Pfam" id="PF16188"/>
    </source>
</evidence>
<evidence type="ECO:0000313" key="10">
    <source>
        <dbReference type="EMBL" id="MDE52545.1"/>
    </source>
</evidence>
<dbReference type="Pfam" id="PF16188">
    <property type="entry name" value="Peptidase_M24_C"/>
    <property type="match status" value="1"/>
</dbReference>
<feature type="domain" description="Peptidase M24" evidence="7">
    <location>
        <begin position="338"/>
        <end position="558"/>
    </location>
</feature>
<feature type="domain" description="Creatinase N-terminal" evidence="8">
    <location>
        <begin position="12"/>
        <end position="150"/>
    </location>
</feature>
<keyword evidence="5" id="KW-0464">Manganese</keyword>
<dbReference type="GO" id="GO:0046872">
    <property type="term" value="F:metal ion binding"/>
    <property type="evidence" value="ECO:0007669"/>
    <property type="project" value="UniProtKB-KW"/>
</dbReference>
<dbReference type="Gene3D" id="3.90.230.10">
    <property type="entry name" value="Creatinase/methionine aminopeptidase superfamily"/>
    <property type="match status" value="1"/>
</dbReference>
<dbReference type="InterPro" id="IPR000587">
    <property type="entry name" value="Creatinase_N"/>
</dbReference>
<keyword evidence="10" id="KW-0645">Protease</keyword>
<dbReference type="EMBL" id="GGYP01007774">
    <property type="protein sequence ID" value="MDE52545.1"/>
    <property type="molecule type" value="Transcribed_RNA"/>
</dbReference>